<keyword evidence="5" id="KW-0808">Transferase</keyword>
<evidence type="ECO:0000256" key="1">
    <source>
        <dbReference type="ARBA" id="ARBA00004953"/>
    </source>
</evidence>
<evidence type="ECO:0000256" key="3">
    <source>
        <dbReference type="PIRNR" id="PIRNR036427"/>
    </source>
</evidence>
<dbReference type="InterPro" id="IPR014777">
    <property type="entry name" value="4pyrrole_Mease_sub1"/>
</dbReference>
<protein>
    <submittedName>
        <fullName evidence="5">Precorrin-2 methylase</fullName>
    </submittedName>
</protein>
<dbReference type="GO" id="GO:0030788">
    <property type="term" value="F:precorrin-2 C20-methyltransferase activity"/>
    <property type="evidence" value="ECO:0007669"/>
    <property type="project" value="InterPro"/>
</dbReference>
<gene>
    <name evidence="5" type="ORF">CSW45_03225</name>
</gene>
<dbReference type="AlphaFoldDB" id="A0A430RDR3"/>
<evidence type="ECO:0000313" key="6">
    <source>
        <dbReference type="Proteomes" id="UP000286910"/>
    </source>
</evidence>
<proteinExistence type="inferred from homology"/>
<dbReference type="PANTHER" id="PTHR43467">
    <property type="entry name" value="COBALT-PRECORRIN-2 C(20)-METHYLTRANSFERASE"/>
    <property type="match status" value="1"/>
</dbReference>
<dbReference type="InterPro" id="IPR012382">
    <property type="entry name" value="CobI/CbiL"/>
</dbReference>
<dbReference type="CDD" id="cd11645">
    <property type="entry name" value="Precorrin_2_C20_MT"/>
    <property type="match status" value="1"/>
</dbReference>
<keyword evidence="2" id="KW-0169">Cobalamin biosynthesis</keyword>
<reference evidence="5 6" key="1">
    <citation type="journal article" date="2019" name="Extremophiles">
        <title>Biogeography of thermophiles and predominance of Thermus scotoductus in domestic water heaters.</title>
        <authorList>
            <person name="Wilpiszeski R.L."/>
            <person name="Zhang Z."/>
            <person name="House C.H."/>
        </authorList>
    </citation>
    <scope>NUCLEOTIDE SEQUENCE [LARGE SCALE GENOMIC DNA]</scope>
    <source>
        <strain evidence="5 6">32_S32</strain>
    </source>
</reference>
<comment type="pathway">
    <text evidence="1">Cofactor biosynthesis; adenosylcobalamin biosynthesis.</text>
</comment>
<evidence type="ECO:0000259" key="4">
    <source>
        <dbReference type="Pfam" id="PF00590"/>
    </source>
</evidence>
<evidence type="ECO:0000313" key="5">
    <source>
        <dbReference type="EMBL" id="RTH05514.1"/>
    </source>
</evidence>
<accession>A0A430RDR3</accession>
<dbReference type="RefSeq" id="WP_126190813.1">
    <property type="nucleotide sequence ID" value="NZ_PELR01000070.1"/>
</dbReference>
<dbReference type="InterPro" id="IPR003043">
    <property type="entry name" value="Uropor_MeTrfase_CS"/>
</dbReference>
<dbReference type="InterPro" id="IPR000878">
    <property type="entry name" value="4pyrrol_Mease"/>
</dbReference>
<dbReference type="Proteomes" id="UP000286910">
    <property type="component" value="Unassembled WGS sequence"/>
</dbReference>
<dbReference type="EMBL" id="PELR01000070">
    <property type="protein sequence ID" value="RTH05514.1"/>
    <property type="molecule type" value="Genomic_DNA"/>
</dbReference>
<dbReference type="PROSITE" id="PS00839">
    <property type="entry name" value="SUMT_1"/>
    <property type="match status" value="1"/>
</dbReference>
<dbReference type="InterPro" id="IPR035996">
    <property type="entry name" value="4pyrrol_Methylase_sf"/>
</dbReference>
<dbReference type="Gene3D" id="3.40.1010.10">
    <property type="entry name" value="Cobalt-precorrin-4 Transmethylase, Domain 1"/>
    <property type="match status" value="1"/>
</dbReference>
<dbReference type="Pfam" id="PF00590">
    <property type="entry name" value="TP_methylase"/>
    <property type="match status" value="1"/>
</dbReference>
<dbReference type="PANTHER" id="PTHR43467:SF2">
    <property type="entry name" value="COBALT-PRECORRIN-2 C(20)-METHYLTRANSFERASE"/>
    <property type="match status" value="1"/>
</dbReference>
<sequence>MRLYLIGLGPGDPELLTLKALRLIQRLPVLFYPKEEGREPIALGIARPFLPEGKPLLPLPLFTGGDPKEAERARREAARRVREALSRYGEGGYLVLGDSLLYASPLNLLPYLEGIEVEAVPGISAHQLAASRLLKPIALGEEGFAAVTGLGPLDPEGLERFQSVFVYKAKDLKALERTFPNREGWAFLRLGMPGERVLPLGAAQGVARDYWTLVGLWRKGGEGGAQS</sequence>
<evidence type="ECO:0000256" key="2">
    <source>
        <dbReference type="ARBA" id="ARBA00022573"/>
    </source>
</evidence>
<dbReference type="SUPFAM" id="SSF53790">
    <property type="entry name" value="Tetrapyrrole methylase"/>
    <property type="match status" value="1"/>
</dbReference>
<dbReference type="GO" id="GO:0032259">
    <property type="term" value="P:methylation"/>
    <property type="evidence" value="ECO:0007669"/>
    <property type="project" value="UniProtKB-KW"/>
</dbReference>
<comment type="similarity">
    <text evidence="3">Belongs to the precorrin methyltransferase family.</text>
</comment>
<name>A0A430RDR3_THESC</name>
<organism evidence="5 6">
    <name type="scientific">Thermus scotoductus</name>
    <dbReference type="NCBI Taxonomy" id="37636"/>
    <lineage>
        <taxon>Bacteria</taxon>
        <taxon>Thermotogati</taxon>
        <taxon>Deinococcota</taxon>
        <taxon>Deinococci</taxon>
        <taxon>Thermales</taxon>
        <taxon>Thermaceae</taxon>
        <taxon>Thermus</taxon>
    </lineage>
</organism>
<dbReference type="GO" id="GO:0009236">
    <property type="term" value="P:cobalamin biosynthetic process"/>
    <property type="evidence" value="ECO:0007669"/>
    <property type="project" value="UniProtKB-UniRule"/>
</dbReference>
<keyword evidence="5" id="KW-0489">Methyltransferase</keyword>
<comment type="caution">
    <text evidence="5">The sequence shown here is derived from an EMBL/GenBank/DDBJ whole genome shotgun (WGS) entry which is preliminary data.</text>
</comment>
<dbReference type="PIRSF" id="PIRSF036427">
    <property type="entry name" value="Precrrn-2_mtase"/>
    <property type="match status" value="1"/>
</dbReference>
<feature type="domain" description="Tetrapyrrole methylase" evidence="4">
    <location>
        <begin position="2"/>
        <end position="198"/>
    </location>
</feature>